<proteinExistence type="predicted"/>
<dbReference type="EMBL" id="JACXVP010000005">
    <property type="protein sequence ID" value="KAG5604706.1"/>
    <property type="molecule type" value="Genomic_DNA"/>
</dbReference>
<reference evidence="1 2" key="1">
    <citation type="submission" date="2020-09" db="EMBL/GenBank/DDBJ databases">
        <title>De no assembly of potato wild relative species, Solanum commersonii.</title>
        <authorList>
            <person name="Cho K."/>
        </authorList>
    </citation>
    <scope>NUCLEOTIDE SEQUENCE [LARGE SCALE GENOMIC DNA]</scope>
    <source>
        <strain evidence="1">LZ3.2</strain>
        <tissue evidence="1">Leaf</tissue>
    </source>
</reference>
<dbReference type="AlphaFoldDB" id="A0A9J5YWC6"/>
<keyword evidence="2" id="KW-1185">Reference proteome</keyword>
<accession>A0A9J5YWC6</accession>
<sequence>MDVRYDLINVVSLSRGATKRFWNFFCQNFSWTSVSTLLMASVGSEGKTDAFKVQTNSKAEKPNFIDFHVL</sequence>
<dbReference type="Proteomes" id="UP000824120">
    <property type="component" value="Chromosome 5"/>
</dbReference>
<gene>
    <name evidence="1" type="ORF">H5410_026198</name>
</gene>
<evidence type="ECO:0000313" key="2">
    <source>
        <dbReference type="Proteomes" id="UP000824120"/>
    </source>
</evidence>
<evidence type="ECO:0000313" key="1">
    <source>
        <dbReference type="EMBL" id="KAG5604706.1"/>
    </source>
</evidence>
<organism evidence="1 2">
    <name type="scientific">Solanum commersonii</name>
    <name type="common">Commerson's wild potato</name>
    <name type="synonym">Commerson's nightshade</name>
    <dbReference type="NCBI Taxonomy" id="4109"/>
    <lineage>
        <taxon>Eukaryota</taxon>
        <taxon>Viridiplantae</taxon>
        <taxon>Streptophyta</taxon>
        <taxon>Embryophyta</taxon>
        <taxon>Tracheophyta</taxon>
        <taxon>Spermatophyta</taxon>
        <taxon>Magnoliopsida</taxon>
        <taxon>eudicotyledons</taxon>
        <taxon>Gunneridae</taxon>
        <taxon>Pentapetalae</taxon>
        <taxon>asterids</taxon>
        <taxon>lamiids</taxon>
        <taxon>Solanales</taxon>
        <taxon>Solanaceae</taxon>
        <taxon>Solanoideae</taxon>
        <taxon>Solaneae</taxon>
        <taxon>Solanum</taxon>
    </lineage>
</organism>
<protein>
    <submittedName>
        <fullName evidence="1">Uncharacterized protein</fullName>
    </submittedName>
</protein>
<name>A0A9J5YWC6_SOLCO</name>
<comment type="caution">
    <text evidence="1">The sequence shown here is derived from an EMBL/GenBank/DDBJ whole genome shotgun (WGS) entry which is preliminary data.</text>
</comment>